<protein>
    <recommendedName>
        <fullName evidence="3">RNase H type-1 domain-containing protein</fullName>
    </recommendedName>
</protein>
<reference evidence="1 2" key="1">
    <citation type="journal article" date="2019" name="Sci. Rep.">
        <title>Orb-weaving spider Araneus ventricosus genome elucidates the spidroin gene catalogue.</title>
        <authorList>
            <person name="Kono N."/>
            <person name="Nakamura H."/>
            <person name="Ohtoshi R."/>
            <person name="Moran D.A.P."/>
            <person name="Shinohara A."/>
            <person name="Yoshida Y."/>
            <person name="Fujiwara M."/>
            <person name="Mori M."/>
            <person name="Tomita M."/>
            <person name="Arakawa K."/>
        </authorList>
    </citation>
    <scope>NUCLEOTIDE SEQUENCE [LARGE SCALE GENOMIC DNA]</scope>
</reference>
<evidence type="ECO:0000313" key="2">
    <source>
        <dbReference type="Proteomes" id="UP000499080"/>
    </source>
</evidence>
<dbReference type="AlphaFoldDB" id="A0A4Y2I189"/>
<dbReference type="OrthoDB" id="6435860at2759"/>
<evidence type="ECO:0008006" key="3">
    <source>
        <dbReference type="Google" id="ProtNLM"/>
    </source>
</evidence>
<keyword evidence="2" id="KW-1185">Reference proteome</keyword>
<comment type="caution">
    <text evidence="1">The sequence shown here is derived from an EMBL/GenBank/DDBJ whole genome shotgun (WGS) entry which is preliminary data.</text>
</comment>
<organism evidence="1 2">
    <name type="scientific">Araneus ventricosus</name>
    <name type="common">Orbweaver spider</name>
    <name type="synonym">Epeira ventricosa</name>
    <dbReference type="NCBI Taxonomy" id="182803"/>
    <lineage>
        <taxon>Eukaryota</taxon>
        <taxon>Metazoa</taxon>
        <taxon>Ecdysozoa</taxon>
        <taxon>Arthropoda</taxon>
        <taxon>Chelicerata</taxon>
        <taxon>Arachnida</taxon>
        <taxon>Araneae</taxon>
        <taxon>Araneomorphae</taxon>
        <taxon>Entelegynae</taxon>
        <taxon>Araneoidea</taxon>
        <taxon>Araneidae</taxon>
        <taxon>Araneus</taxon>
    </lineage>
</organism>
<accession>A0A4Y2I189</accession>
<evidence type="ECO:0000313" key="1">
    <source>
        <dbReference type="EMBL" id="GBM70929.1"/>
    </source>
</evidence>
<sequence>MTTTRNLEFQEYLCIGVHDMDEPLLTGKLASQGFIICLCSIPSHSGILGNEKADKAAKSATFSINGTVPVGDLRKHIKLLLYTKWQEQWNVETGNKLHAVKPTVES</sequence>
<proteinExistence type="predicted"/>
<name>A0A4Y2I189_ARAVE</name>
<dbReference type="EMBL" id="BGPR01002284">
    <property type="protein sequence ID" value="GBM70929.1"/>
    <property type="molecule type" value="Genomic_DNA"/>
</dbReference>
<gene>
    <name evidence="1" type="ORF">AVEN_111988_1</name>
</gene>
<dbReference type="Proteomes" id="UP000499080">
    <property type="component" value="Unassembled WGS sequence"/>
</dbReference>